<gene>
    <name evidence="1" type="ORF">FBD94_20140</name>
</gene>
<dbReference type="Proteomes" id="UP000309594">
    <property type="component" value="Unassembled WGS sequence"/>
</dbReference>
<name>A0A4U1G558_9SPHI</name>
<evidence type="ECO:0000313" key="1">
    <source>
        <dbReference type="EMBL" id="TKC57593.1"/>
    </source>
</evidence>
<sequence>MYKMFIQKASTLPINQVLQVPLLRLSEMYLILTECAETKTAVETAKRHMPFIAIRKEFPLLLLMRKTG</sequence>
<organism evidence="1 2">
    <name type="scientific">Pedobacter hiemivivus</name>
    <dbReference type="NCBI Taxonomy" id="2530454"/>
    <lineage>
        <taxon>Bacteria</taxon>
        <taxon>Pseudomonadati</taxon>
        <taxon>Bacteroidota</taxon>
        <taxon>Sphingobacteriia</taxon>
        <taxon>Sphingobacteriales</taxon>
        <taxon>Sphingobacteriaceae</taxon>
        <taxon>Pedobacter</taxon>
    </lineage>
</organism>
<dbReference type="EMBL" id="SWDX01000009">
    <property type="protein sequence ID" value="TKC57593.1"/>
    <property type="molecule type" value="Genomic_DNA"/>
</dbReference>
<dbReference type="AlphaFoldDB" id="A0A4U1G558"/>
<protein>
    <submittedName>
        <fullName evidence="1">Uncharacterized protein</fullName>
    </submittedName>
</protein>
<reference evidence="1 2" key="1">
    <citation type="submission" date="2019-04" db="EMBL/GenBank/DDBJ databases">
        <title>Pedobacter sp. RP-1-16 sp. nov., isolated from Arctic soil.</title>
        <authorList>
            <person name="Dahal R.H."/>
            <person name="Kim D.-U."/>
        </authorList>
    </citation>
    <scope>NUCLEOTIDE SEQUENCE [LARGE SCALE GENOMIC DNA]</scope>
    <source>
        <strain evidence="1 2">RP-1-16</strain>
    </source>
</reference>
<evidence type="ECO:0000313" key="2">
    <source>
        <dbReference type="Proteomes" id="UP000309594"/>
    </source>
</evidence>
<accession>A0A4U1G558</accession>
<proteinExistence type="predicted"/>
<comment type="caution">
    <text evidence="1">The sequence shown here is derived from an EMBL/GenBank/DDBJ whole genome shotgun (WGS) entry which is preliminary data.</text>
</comment>